<evidence type="ECO:0008006" key="6">
    <source>
        <dbReference type="Google" id="ProtNLM"/>
    </source>
</evidence>
<evidence type="ECO:0000259" key="3">
    <source>
        <dbReference type="Pfam" id="PF14291"/>
    </source>
</evidence>
<feature type="domain" description="DUF4371" evidence="3">
    <location>
        <begin position="157"/>
        <end position="308"/>
    </location>
</feature>
<dbReference type="GO" id="GO:0046983">
    <property type="term" value="F:protein dimerization activity"/>
    <property type="evidence" value="ECO:0007669"/>
    <property type="project" value="InterPro"/>
</dbReference>
<dbReference type="Pfam" id="PF05699">
    <property type="entry name" value="Dimer_Tnp_hAT"/>
    <property type="match status" value="1"/>
</dbReference>
<evidence type="ECO:0000259" key="2">
    <source>
        <dbReference type="Pfam" id="PF05699"/>
    </source>
</evidence>
<evidence type="ECO:0000313" key="4">
    <source>
        <dbReference type="Ensembl" id="ENSLLEP00000042162.1"/>
    </source>
</evidence>
<dbReference type="InterPro" id="IPR052958">
    <property type="entry name" value="IFN-induced_PKR_regulator"/>
</dbReference>
<feature type="region of interest" description="Disordered" evidence="1">
    <location>
        <begin position="1"/>
        <end position="41"/>
    </location>
</feature>
<evidence type="ECO:0000256" key="1">
    <source>
        <dbReference type="SAM" id="MobiDB-lite"/>
    </source>
</evidence>
<dbReference type="PANTHER" id="PTHR46289:SF14">
    <property type="entry name" value="DUF4371 DOMAIN-CONTAINING PROTEIN"/>
    <property type="match status" value="1"/>
</dbReference>
<sequence length="736" mass="82417">MSQERVKGRTIDSFFSISAKKPPGAQSTEESTSSMETDTTLPSCSGTFVEPISCQSEPDANVLPLSVDIDTPCIHPPKRFFFANTVHCLDIVGHNKGMALGKLVMELLTNFKKLKGKEEDLEVHARLVYHQESVVEGNAFLKTYHSPDNEIVNQINLHRLQKVKENRERIRPIIESIIFLGRQNIPLRGHRDDGALMDDSTPEVNEGNFRELLRYRVASGDKILENHLLTASSRATYISNSTQNDLISCCGTEISNVIVARIKEARYFSVIFDETTDISHTEHLSLNFRYVYNGSIREDFVKFVDAYDFMVIQLIKDLYLDITDCVGIGTDSCSVMSSEVAGAVSEILHAAPNNCRCPCYNHSLNNSISKSSQVAAVRNAVAVVKSTISFFNQSGKRNFILKKELGSQLASLCETRWVECHDSLIRFRVGLVKVVSVLSAISPWKSSSSSSTASTLIHSLCSAESIYSLVSLISVLKVTLPLSRFLQSPTIDLTSASDCLTDTMTTLENMRCNADDIFSTLHMEATELASELGVELKLPRVVDRQSGGTETQYHLISRTTKSLYILLLDNIINDLKSRFPENSMQCLQIQILMPAVFFGKKMENMVPVAVQALSNRFHPLLADELSLWLTKWKRELSNQKDIPQTVLEVLDLCDQGLFPTIRSLLLILATLPVSVASAERSFSTLRHVKTWVRSRMVEDRLNGLCLLYIHRDIPVNTDPVLELFAKQGKRRIELIL</sequence>
<reference evidence="4" key="1">
    <citation type="submission" date="2025-08" db="UniProtKB">
        <authorList>
            <consortium name="Ensembl"/>
        </authorList>
    </citation>
    <scope>IDENTIFICATION</scope>
</reference>
<evidence type="ECO:0000313" key="5">
    <source>
        <dbReference type="Proteomes" id="UP000694569"/>
    </source>
</evidence>
<dbReference type="InterPro" id="IPR012337">
    <property type="entry name" value="RNaseH-like_sf"/>
</dbReference>
<dbReference type="Pfam" id="PF14291">
    <property type="entry name" value="DUF4371"/>
    <property type="match status" value="1"/>
</dbReference>
<accession>A0A8C5QST3</accession>
<proteinExistence type="predicted"/>
<dbReference type="PANTHER" id="PTHR46289">
    <property type="entry name" value="52 KDA REPRESSOR OF THE INHIBITOR OF THE PROTEIN KINASE-LIKE PROTEIN-RELATED"/>
    <property type="match status" value="1"/>
</dbReference>
<feature type="compositionally biased region" description="Low complexity" evidence="1">
    <location>
        <begin position="27"/>
        <end position="40"/>
    </location>
</feature>
<dbReference type="OrthoDB" id="10062065at2759"/>
<dbReference type="AlphaFoldDB" id="A0A8C5QST3"/>
<feature type="domain" description="HAT C-terminal dimerisation" evidence="2">
    <location>
        <begin position="642"/>
        <end position="712"/>
    </location>
</feature>
<protein>
    <recommendedName>
        <fullName evidence="6">Repressor of the inhibitor of the protein kinase</fullName>
    </recommendedName>
</protein>
<dbReference type="InterPro" id="IPR025398">
    <property type="entry name" value="DUF4371"/>
</dbReference>
<keyword evidence="5" id="KW-1185">Reference proteome</keyword>
<reference evidence="4" key="2">
    <citation type="submission" date="2025-09" db="UniProtKB">
        <authorList>
            <consortium name="Ensembl"/>
        </authorList>
    </citation>
    <scope>IDENTIFICATION</scope>
</reference>
<name>A0A8C5QST3_9ANUR</name>
<dbReference type="GeneTree" id="ENSGT00940000166390"/>
<dbReference type="InterPro" id="IPR008906">
    <property type="entry name" value="HATC_C_dom"/>
</dbReference>
<dbReference type="Ensembl" id="ENSLLET00000043846.1">
    <property type="protein sequence ID" value="ENSLLEP00000042162.1"/>
    <property type="gene ID" value="ENSLLEG00000026808.1"/>
</dbReference>
<feature type="compositionally biased region" description="Basic and acidic residues" evidence="1">
    <location>
        <begin position="1"/>
        <end position="10"/>
    </location>
</feature>
<dbReference type="SUPFAM" id="SSF53098">
    <property type="entry name" value="Ribonuclease H-like"/>
    <property type="match status" value="1"/>
</dbReference>
<organism evidence="4 5">
    <name type="scientific">Leptobrachium leishanense</name>
    <name type="common">Leishan spiny toad</name>
    <dbReference type="NCBI Taxonomy" id="445787"/>
    <lineage>
        <taxon>Eukaryota</taxon>
        <taxon>Metazoa</taxon>
        <taxon>Chordata</taxon>
        <taxon>Craniata</taxon>
        <taxon>Vertebrata</taxon>
        <taxon>Euteleostomi</taxon>
        <taxon>Amphibia</taxon>
        <taxon>Batrachia</taxon>
        <taxon>Anura</taxon>
        <taxon>Pelobatoidea</taxon>
        <taxon>Megophryidae</taxon>
        <taxon>Leptobrachium</taxon>
    </lineage>
</organism>
<dbReference type="Proteomes" id="UP000694569">
    <property type="component" value="Unplaced"/>
</dbReference>